<dbReference type="PANTHER" id="PTHR11669">
    <property type="entry name" value="REPLICATION FACTOR C / DNA POLYMERASE III GAMMA-TAU SUBUNIT"/>
    <property type="match status" value="1"/>
</dbReference>
<organism evidence="1 2">
    <name type="scientific">candidate division WOR-3 bacterium RBG_13_43_14</name>
    <dbReference type="NCBI Taxonomy" id="1802590"/>
    <lineage>
        <taxon>Bacteria</taxon>
        <taxon>Bacteria division WOR-3</taxon>
    </lineage>
</organism>
<dbReference type="EMBL" id="MEUM01000166">
    <property type="protein sequence ID" value="OGC38794.1"/>
    <property type="molecule type" value="Genomic_DNA"/>
</dbReference>
<sequence>MDPLDDIIGQETAKKFVRTALKKGSLYNLFLSGPRGVGKRSFAFAVAQTLGCFPGSTSLILIGAIPSKVKDKRDKIEEYMKQYLPENQIVQLEDRAAILIEQIRYLIEMLMTMPSAGTKRVTIIIEADRMTEEAANCFLKTLEEPPVDTIFILTSSRPEHVLATIQSRCQTIPFHYLPNNEIKQLFMDNGDQFMLGSPGEIMSLQQNEHMDIAKKIFESCPLSTKQAAEITRKYENGKAVELLYALILLYRMSYYQQLKMLNSIPSTVKRKATQINIPQVINAITLLNNSIIALEHNPNRVLFLLNIFTHLP</sequence>
<name>A0A1F4U1H4_UNCW3</name>
<proteinExistence type="predicted"/>
<accession>A0A1F4U1H4</accession>
<evidence type="ECO:0000313" key="2">
    <source>
        <dbReference type="Proteomes" id="UP000177025"/>
    </source>
</evidence>
<reference evidence="1 2" key="1">
    <citation type="journal article" date="2016" name="Nat. Commun.">
        <title>Thousands of microbial genomes shed light on interconnected biogeochemical processes in an aquifer system.</title>
        <authorList>
            <person name="Anantharaman K."/>
            <person name="Brown C.T."/>
            <person name="Hug L.A."/>
            <person name="Sharon I."/>
            <person name="Castelle C.J."/>
            <person name="Probst A.J."/>
            <person name="Thomas B.C."/>
            <person name="Singh A."/>
            <person name="Wilkins M.J."/>
            <person name="Karaoz U."/>
            <person name="Brodie E.L."/>
            <person name="Williams K.H."/>
            <person name="Hubbard S.S."/>
            <person name="Banfield J.F."/>
        </authorList>
    </citation>
    <scope>NUCLEOTIDE SEQUENCE [LARGE SCALE GENOMIC DNA]</scope>
</reference>
<dbReference type="InterPro" id="IPR050238">
    <property type="entry name" value="DNA_Rep/Repair_Clamp_Loader"/>
</dbReference>
<dbReference type="Pfam" id="PF13177">
    <property type="entry name" value="DNA_pol3_delta2"/>
    <property type="match status" value="1"/>
</dbReference>
<dbReference type="GO" id="GO:0006261">
    <property type="term" value="P:DNA-templated DNA replication"/>
    <property type="evidence" value="ECO:0007669"/>
    <property type="project" value="TreeGrafter"/>
</dbReference>
<comment type="caution">
    <text evidence="1">The sequence shown here is derived from an EMBL/GenBank/DDBJ whole genome shotgun (WGS) entry which is preliminary data.</text>
</comment>
<dbReference type="Gene3D" id="3.40.50.300">
    <property type="entry name" value="P-loop containing nucleotide triphosphate hydrolases"/>
    <property type="match status" value="1"/>
</dbReference>
<dbReference type="InterPro" id="IPR027417">
    <property type="entry name" value="P-loop_NTPase"/>
</dbReference>
<dbReference type="SUPFAM" id="SSF52540">
    <property type="entry name" value="P-loop containing nucleoside triphosphate hydrolases"/>
    <property type="match status" value="1"/>
</dbReference>
<gene>
    <name evidence="1" type="ORF">A2Y85_08010</name>
</gene>
<dbReference type="PANTHER" id="PTHR11669:SF8">
    <property type="entry name" value="DNA POLYMERASE III SUBUNIT DELTA"/>
    <property type="match status" value="1"/>
</dbReference>
<evidence type="ECO:0000313" key="1">
    <source>
        <dbReference type="EMBL" id="OGC38794.1"/>
    </source>
</evidence>
<dbReference type="AlphaFoldDB" id="A0A1F4U1H4"/>
<evidence type="ECO:0008006" key="3">
    <source>
        <dbReference type="Google" id="ProtNLM"/>
    </source>
</evidence>
<dbReference type="Proteomes" id="UP000177025">
    <property type="component" value="Unassembled WGS sequence"/>
</dbReference>
<protein>
    <recommendedName>
        <fullName evidence="3">AAA+ ATPase domain-containing protein</fullName>
    </recommendedName>
</protein>